<dbReference type="InterPro" id="IPR046959">
    <property type="entry name" value="PRK1-6/SRF4-like"/>
</dbReference>
<feature type="domain" description="Protein kinase" evidence="2">
    <location>
        <begin position="170"/>
        <end position="438"/>
    </location>
</feature>
<dbReference type="InterPro" id="IPR001245">
    <property type="entry name" value="Ser-Thr/Tyr_kinase_cat_dom"/>
</dbReference>
<keyword evidence="1" id="KW-0547">Nucleotide-binding</keyword>
<keyword evidence="1" id="KW-0067">ATP-binding</keyword>
<reference evidence="3" key="1">
    <citation type="submission" date="2020-06" db="EMBL/GenBank/DDBJ databases">
        <authorList>
            <person name="Li T."/>
            <person name="Hu X."/>
            <person name="Zhang T."/>
            <person name="Song X."/>
            <person name="Zhang H."/>
            <person name="Dai N."/>
            <person name="Sheng W."/>
            <person name="Hou X."/>
            <person name="Wei L."/>
        </authorList>
    </citation>
    <scope>NUCLEOTIDE SEQUENCE</scope>
    <source>
        <strain evidence="3">KEN1</strain>
        <tissue evidence="3">Leaf</tissue>
    </source>
</reference>
<evidence type="ECO:0000259" key="2">
    <source>
        <dbReference type="PROSITE" id="PS50011"/>
    </source>
</evidence>
<dbReference type="InterPro" id="IPR011009">
    <property type="entry name" value="Kinase-like_dom_sf"/>
</dbReference>
<feature type="domain" description="Protein kinase" evidence="2">
    <location>
        <begin position="478"/>
        <end position="734"/>
    </location>
</feature>
<dbReference type="EMBL" id="JACGWN010000015">
    <property type="protein sequence ID" value="KAL0400913.1"/>
    <property type="molecule type" value="Genomic_DNA"/>
</dbReference>
<proteinExistence type="predicted"/>
<reference evidence="3" key="2">
    <citation type="journal article" date="2024" name="Plant">
        <title>Genomic evolution and insights into agronomic trait innovations of Sesamum species.</title>
        <authorList>
            <person name="Miao H."/>
            <person name="Wang L."/>
            <person name="Qu L."/>
            <person name="Liu H."/>
            <person name="Sun Y."/>
            <person name="Le M."/>
            <person name="Wang Q."/>
            <person name="Wei S."/>
            <person name="Zheng Y."/>
            <person name="Lin W."/>
            <person name="Duan Y."/>
            <person name="Cao H."/>
            <person name="Xiong S."/>
            <person name="Wang X."/>
            <person name="Wei L."/>
            <person name="Li C."/>
            <person name="Ma Q."/>
            <person name="Ju M."/>
            <person name="Zhao R."/>
            <person name="Li G."/>
            <person name="Mu C."/>
            <person name="Tian Q."/>
            <person name="Mei H."/>
            <person name="Zhang T."/>
            <person name="Gao T."/>
            <person name="Zhang H."/>
        </authorList>
    </citation>
    <scope>NUCLEOTIDE SEQUENCE</scope>
    <source>
        <strain evidence="3">KEN1</strain>
    </source>
</reference>
<dbReference type="Gene3D" id="3.30.200.20">
    <property type="entry name" value="Phosphorylase Kinase, domain 1"/>
    <property type="match status" value="2"/>
</dbReference>
<dbReference type="SUPFAM" id="SSF56112">
    <property type="entry name" value="Protein kinase-like (PK-like)"/>
    <property type="match status" value="2"/>
</dbReference>
<dbReference type="PANTHER" id="PTHR48007:SF4">
    <property type="entry name" value="LEUCINE-RICH REPEAT RECEPTOR-LIKE PROTEIN KINASE PXC1"/>
    <property type="match status" value="1"/>
</dbReference>
<dbReference type="GO" id="GO:0004672">
    <property type="term" value="F:protein kinase activity"/>
    <property type="evidence" value="ECO:0007669"/>
    <property type="project" value="InterPro"/>
</dbReference>
<protein>
    <submittedName>
        <fullName evidence="3">Inactive receptor kinase</fullName>
    </submittedName>
</protein>
<dbReference type="InterPro" id="IPR017441">
    <property type="entry name" value="Protein_kinase_ATP_BS"/>
</dbReference>
<name>A0AAW2T8H9_9LAMI</name>
<dbReference type="PANTHER" id="PTHR48007">
    <property type="entry name" value="LEUCINE-RICH REPEAT RECEPTOR-LIKE PROTEIN KINASE PXC1"/>
    <property type="match status" value="1"/>
</dbReference>
<dbReference type="Pfam" id="PF07714">
    <property type="entry name" value="PK_Tyr_Ser-Thr"/>
    <property type="match status" value="2"/>
</dbReference>
<keyword evidence="3" id="KW-0675">Receptor</keyword>
<evidence type="ECO:0000313" key="3">
    <source>
        <dbReference type="EMBL" id="KAL0400913.1"/>
    </source>
</evidence>
<feature type="binding site" evidence="1">
    <location>
        <position position="198"/>
    </location>
    <ligand>
        <name>ATP</name>
        <dbReference type="ChEBI" id="CHEBI:30616"/>
    </ligand>
</feature>
<keyword evidence="3" id="KW-0808">Transferase</keyword>
<dbReference type="Gene3D" id="1.10.510.10">
    <property type="entry name" value="Transferase(Phosphotransferase) domain 1"/>
    <property type="match status" value="2"/>
</dbReference>
<accession>A0AAW2T8H9</accession>
<keyword evidence="3" id="KW-0418">Kinase</keyword>
<dbReference type="PROSITE" id="PS50011">
    <property type="entry name" value="PROTEIN_KINASE_DOM"/>
    <property type="match status" value="2"/>
</dbReference>
<organism evidence="3">
    <name type="scientific">Sesamum latifolium</name>
    <dbReference type="NCBI Taxonomy" id="2727402"/>
    <lineage>
        <taxon>Eukaryota</taxon>
        <taxon>Viridiplantae</taxon>
        <taxon>Streptophyta</taxon>
        <taxon>Embryophyta</taxon>
        <taxon>Tracheophyta</taxon>
        <taxon>Spermatophyta</taxon>
        <taxon>Magnoliopsida</taxon>
        <taxon>eudicotyledons</taxon>
        <taxon>Gunneridae</taxon>
        <taxon>Pentapetalae</taxon>
        <taxon>asterids</taxon>
        <taxon>lamiids</taxon>
        <taxon>Lamiales</taxon>
        <taxon>Pedaliaceae</taxon>
        <taxon>Sesamum</taxon>
    </lineage>
</organism>
<dbReference type="AlphaFoldDB" id="A0AAW2T8H9"/>
<comment type="caution">
    <text evidence="3">The sequence shown here is derived from an EMBL/GenBank/DDBJ whole genome shotgun (WGS) entry which is preliminary data.</text>
</comment>
<evidence type="ECO:0000256" key="1">
    <source>
        <dbReference type="PROSITE-ProRule" id="PRU10141"/>
    </source>
</evidence>
<gene>
    <name evidence="3" type="ORF">Slati_4121200</name>
</gene>
<dbReference type="GO" id="GO:0005524">
    <property type="term" value="F:ATP binding"/>
    <property type="evidence" value="ECO:0007669"/>
    <property type="project" value="UniProtKB-UniRule"/>
</dbReference>
<dbReference type="InterPro" id="IPR000719">
    <property type="entry name" value="Prot_kinase_dom"/>
</dbReference>
<sequence length="745" mass="83090">MHFALLPNSRSQFQYSIPGKTTAKPVDFRLSHRETGALRWNFLFPSEQRGVNERYAGIYKNQHSEGERMSRNYDNWERLVTAVLRKEQLWQLFHAQSRSPSILSEASDVSSSLNSSSLLDYEAFHFLNPASSSTYWDQTLSAVVKSQEVRPKPALILDFSPALDIEDVFRASGTFLGSGTFGSTYLAARENGVKVVVKRLKPLDISEAEFKRQIQIVGNVRHENVAVVRAYYSSKDERLMLYDYYGNGSVFSLLHGQTGENPAHVDWEARLRIAIGAALGIAEIHTQNGGKLVHGNIKSSNIFLNPELQGCISELGLASMIETTFAAVALCHAPEVKNTRNVSQASDVYSFGILLLELLTRKPPVHVPGGPKAVDLVKLVSSVKSNEMIRKVFDADLLKHHTIREQMVKVLQIGISCVARSLKKRPKMSEIVKMLEDLSAMNIRSGSLRNIGCSVSSGEKLVFAADEIPTFDLGDILRAYAKHLGIGTFGTSYMVNFGDGDTVMVKRLRGVNVTYKEFKQHMEVIGRIRHGNVSKLRAYCFSKSEVLLVYEYHNRNSISALLHGKGETSGIHLDWKARLRIILGAARGIAHIHAQDRRLVHGNIKSSNIFLNGENYGLVSDAGLAKLCPEAKDPKKVSQASDIYSFGVLLIELVSGRPSRGKTKDDVIISLVNWIQSVHHPEWTAEMIDFTLLRYKDDQLLAMVQLLQIAKDCVCIFPDLRPRMSKIVWVLEKISGIEPSDESGL</sequence>
<dbReference type="PROSITE" id="PS00107">
    <property type="entry name" value="PROTEIN_KINASE_ATP"/>
    <property type="match status" value="1"/>
</dbReference>